<dbReference type="EMBL" id="MU007009">
    <property type="protein sequence ID" value="KAF2437164.1"/>
    <property type="molecule type" value="Genomic_DNA"/>
</dbReference>
<evidence type="ECO:0000259" key="2">
    <source>
        <dbReference type="Pfam" id="PF20150"/>
    </source>
</evidence>
<protein>
    <recommendedName>
        <fullName evidence="2">2EXR domain-containing protein</fullName>
    </recommendedName>
</protein>
<feature type="region of interest" description="Disordered" evidence="1">
    <location>
        <begin position="1"/>
        <end position="37"/>
    </location>
</feature>
<feature type="compositionally biased region" description="Basic residues" evidence="1">
    <location>
        <begin position="1"/>
        <end position="14"/>
    </location>
</feature>
<evidence type="ECO:0000256" key="1">
    <source>
        <dbReference type="SAM" id="MobiDB-lite"/>
    </source>
</evidence>
<sequence length="292" mass="33655">MAIKRSNKPKKSRRGTLSQRQSTGGLRPVSRRLSRTLVKQEDSEETFGAPFLFLDLPPEIRNLIYDFSAPSRDRVPLGLRNTQFPQLPEDCSRPDCFALTQVCRQVREEFLPLYYFRTGFQIKLKDMKAFHQFYGKNAKKLATFAKTGQKYRIGQISQLSIVLSNTISFDTTLFGLGQAGVGVDVLAVLKFANQHPEYALQFPGLDDLTRKRWEDILYNKHPNWTEWIKNNFLKEVRFLSGQIGNLRLVFHYKAAYEVDPVLFRYPGTTSWEFGYGFSTEVHHAMTAGIFYG</sequence>
<name>A0A9P4U3S1_9PEZI</name>
<dbReference type="PANTHER" id="PTHR42085">
    <property type="entry name" value="F-BOX DOMAIN-CONTAINING PROTEIN"/>
    <property type="match status" value="1"/>
</dbReference>
<dbReference type="InterPro" id="IPR045518">
    <property type="entry name" value="2EXR"/>
</dbReference>
<dbReference type="OrthoDB" id="3678099at2759"/>
<feature type="compositionally biased region" description="Polar residues" evidence="1">
    <location>
        <begin position="15"/>
        <end position="24"/>
    </location>
</feature>
<dbReference type="InterPro" id="IPR038883">
    <property type="entry name" value="AN11006-like"/>
</dbReference>
<accession>A0A9P4U3S1</accession>
<gene>
    <name evidence="3" type="ORF">EJ08DRAFT_691466</name>
</gene>
<feature type="domain" description="2EXR" evidence="2">
    <location>
        <begin position="52"/>
        <end position="121"/>
    </location>
</feature>
<organism evidence="3 4">
    <name type="scientific">Tothia fuscella</name>
    <dbReference type="NCBI Taxonomy" id="1048955"/>
    <lineage>
        <taxon>Eukaryota</taxon>
        <taxon>Fungi</taxon>
        <taxon>Dikarya</taxon>
        <taxon>Ascomycota</taxon>
        <taxon>Pezizomycotina</taxon>
        <taxon>Dothideomycetes</taxon>
        <taxon>Pleosporomycetidae</taxon>
        <taxon>Venturiales</taxon>
        <taxon>Cylindrosympodiaceae</taxon>
        <taxon>Tothia</taxon>
    </lineage>
</organism>
<evidence type="ECO:0000313" key="4">
    <source>
        <dbReference type="Proteomes" id="UP000800235"/>
    </source>
</evidence>
<proteinExistence type="predicted"/>
<reference evidence="3" key="1">
    <citation type="journal article" date="2020" name="Stud. Mycol.">
        <title>101 Dothideomycetes genomes: a test case for predicting lifestyles and emergence of pathogens.</title>
        <authorList>
            <person name="Haridas S."/>
            <person name="Albert R."/>
            <person name="Binder M."/>
            <person name="Bloem J."/>
            <person name="Labutti K."/>
            <person name="Salamov A."/>
            <person name="Andreopoulos B."/>
            <person name="Baker S."/>
            <person name="Barry K."/>
            <person name="Bills G."/>
            <person name="Bluhm B."/>
            <person name="Cannon C."/>
            <person name="Castanera R."/>
            <person name="Culley D."/>
            <person name="Daum C."/>
            <person name="Ezra D."/>
            <person name="Gonzalez J."/>
            <person name="Henrissat B."/>
            <person name="Kuo A."/>
            <person name="Liang C."/>
            <person name="Lipzen A."/>
            <person name="Lutzoni F."/>
            <person name="Magnuson J."/>
            <person name="Mondo S."/>
            <person name="Nolan M."/>
            <person name="Ohm R."/>
            <person name="Pangilinan J."/>
            <person name="Park H.-J."/>
            <person name="Ramirez L."/>
            <person name="Alfaro M."/>
            <person name="Sun H."/>
            <person name="Tritt A."/>
            <person name="Yoshinaga Y."/>
            <person name="Zwiers L.-H."/>
            <person name="Turgeon B."/>
            <person name="Goodwin S."/>
            <person name="Spatafora J."/>
            <person name="Crous P."/>
            <person name="Grigoriev I."/>
        </authorList>
    </citation>
    <scope>NUCLEOTIDE SEQUENCE</scope>
    <source>
        <strain evidence="3">CBS 130266</strain>
    </source>
</reference>
<comment type="caution">
    <text evidence="3">The sequence shown here is derived from an EMBL/GenBank/DDBJ whole genome shotgun (WGS) entry which is preliminary data.</text>
</comment>
<evidence type="ECO:0000313" key="3">
    <source>
        <dbReference type="EMBL" id="KAF2437164.1"/>
    </source>
</evidence>
<dbReference type="PANTHER" id="PTHR42085:SF1">
    <property type="entry name" value="F-BOX DOMAIN-CONTAINING PROTEIN"/>
    <property type="match status" value="1"/>
</dbReference>
<dbReference type="Proteomes" id="UP000800235">
    <property type="component" value="Unassembled WGS sequence"/>
</dbReference>
<dbReference type="Pfam" id="PF20150">
    <property type="entry name" value="2EXR"/>
    <property type="match status" value="1"/>
</dbReference>
<keyword evidence="4" id="KW-1185">Reference proteome</keyword>
<dbReference type="AlphaFoldDB" id="A0A9P4U3S1"/>